<organism evidence="11 12">
    <name type="scientific">[Torrubiella] hemipterigena</name>
    <dbReference type="NCBI Taxonomy" id="1531966"/>
    <lineage>
        <taxon>Eukaryota</taxon>
        <taxon>Fungi</taxon>
        <taxon>Dikarya</taxon>
        <taxon>Ascomycota</taxon>
        <taxon>Pezizomycotina</taxon>
        <taxon>Sordariomycetes</taxon>
        <taxon>Hypocreomycetidae</taxon>
        <taxon>Hypocreales</taxon>
        <taxon>Clavicipitaceae</taxon>
        <taxon>Clavicipitaceae incertae sedis</taxon>
        <taxon>'Torrubiella' clade</taxon>
    </lineage>
</organism>
<comment type="cofactor">
    <cofactor evidence="1">
        <name>Cu cation</name>
        <dbReference type="ChEBI" id="CHEBI:23378"/>
    </cofactor>
</comment>
<sequence>MTASASAPPHPLAPLTEAEFAIARDAILKSHGPSEPLFFRSLHRQEPTKAELVPFLELEHAGKLTDETPRPPRLAVVEYDVIKKESSDYSQAIIDLATSTVLSKAVVPRVAPSESYMTVGEFIQFQDNCVADSMFQDAMTEFVLPEGFEVMIDPWPYGSPDPGTTPPRLMQGLVFAHDTSKKNADANHYSYPIPIIPVMDWKTKKLVRIDRLPTGGKGDPMEPAPRGDKPKVLFEQSQSADYIPELLSIPQRTDLKPLNVVQPEGASFTIQDDGLINWQKWRFRLANTPREGAVLYDICYDNRPIAYRLSFSEMTVPYGDARNPFHRKQAFDFGDGGMGRAANSLELGCDCLGAIHYVDSLLVEPDGSLNRLKSTVCLHEQDNGILWKHTNFRTDRAAVARNREFVVQFIATLANYEYVFAYKFDLAGGISIETRATGIVSVVGIDYGKTSEYGNVVSPGVLAQNHQHIFAVRLDPAIDSYSNETTQVVVEENRPHKMNPETNPYGNFYDLVREPVEKATWIDLDPRVNRSIKIENSQKKNAISGKNVAYKFVNPPTQMLLADPNSRVSLRAPFAQHNIWVTGYRDGELWAAGEFTNQSQHETGGVGDMVKRGDWFGEKPADGASADGQKSSPVVWGVFGLTHNPRVEDWPVMPVEIHQLHLRPADFFTANPALDVPGTRNESSVLVACCNGKNGPA</sequence>
<dbReference type="InterPro" id="IPR016182">
    <property type="entry name" value="Cu_amine_oxidase_N-reg"/>
</dbReference>
<evidence type="ECO:0000313" key="12">
    <source>
        <dbReference type="Proteomes" id="UP000039046"/>
    </source>
</evidence>
<dbReference type="SUPFAM" id="SSF49998">
    <property type="entry name" value="Amine oxidase catalytic domain"/>
    <property type="match status" value="1"/>
</dbReference>
<proteinExistence type="inferred from homology"/>
<evidence type="ECO:0000259" key="10">
    <source>
        <dbReference type="Pfam" id="PF01179"/>
    </source>
</evidence>
<keyword evidence="3 9" id="KW-0479">Metal-binding</keyword>
<feature type="active site" description="Schiff-base intermediate with substrate; via topaquinone" evidence="7">
    <location>
        <position position="416"/>
    </location>
</feature>
<dbReference type="InterPro" id="IPR036460">
    <property type="entry name" value="Cu_amine_oxidase_C_sf"/>
</dbReference>
<comment type="cofactor">
    <cofactor evidence="9">
        <name>Cu cation</name>
        <dbReference type="ChEBI" id="CHEBI:23378"/>
    </cofactor>
    <text evidence="9">Contains 1 topaquinone per subunit.</text>
</comment>
<comment type="PTM">
    <text evidence="8 9">Topaquinone (TPQ) is generated by copper-dependent autoxidation of a specific tyrosyl residue.</text>
</comment>
<dbReference type="SUPFAM" id="SSF54416">
    <property type="entry name" value="Amine oxidase N-terminal region"/>
    <property type="match status" value="2"/>
</dbReference>
<keyword evidence="5 9" id="KW-0560">Oxidoreductase</keyword>
<dbReference type="Proteomes" id="UP000039046">
    <property type="component" value="Unassembled WGS sequence"/>
</dbReference>
<evidence type="ECO:0000256" key="7">
    <source>
        <dbReference type="PIRSR" id="PIRSR600269-50"/>
    </source>
</evidence>
<dbReference type="EC" id="1.4.3.-" evidence="9"/>
<evidence type="ECO:0000256" key="9">
    <source>
        <dbReference type="RuleBase" id="RU000672"/>
    </source>
</evidence>
<keyword evidence="6 9" id="KW-0186">Copper</keyword>
<evidence type="ECO:0000256" key="4">
    <source>
        <dbReference type="ARBA" id="ARBA00022772"/>
    </source>
</evidence>
<dbReference type="STRING" id="1531966.A0A0A1TJG6"/>
<evidence type="ECO:0000256" key="2">
    <source>
        <dbReference type="ARBA" id="ARBA00007983"/>
    </source>
</evidence>
<dbReference type="GO" id="GO:0009308">
    <property type="term" value="P:amine metabolic process"/>
    <property type="evidence" value="ECO:0007669"/>
    <property type="project" value="UniProtKB-UniRule"/>
</dbReference>
<evidence type="ECO:0000313" key="11">
    <source>
        <dbReference type="EMBL" id="CEJ90835.1"/>
    </source>
</evidence>
<dbReference type="OrthoDB" id="5379943at2759"/>
<evidence type="ECO:0000256" key="1">
    <source>
        <dbReference type="ARBA" id="ARBA00001935"/>
    </source>
</evidence>
<dbReference type="Gene3D" id="3.10.450.40">
    <property type="match status" value="2"/>
</dbReference>
<dbReference type="EMBL" id="CDHN01000003">
    <property type="protein sequence ID" value="CEJ90835.1"/>
    <property type="molecule type" value="Genomic_DNA"/>
</dbReference>
<dbReference type="GO" id="GO:0008131">
    <property type="term" value="F:primary methylamine oxidase activity"/>
    <property type="evidence" value="ECO:0007669"/>
    <property type="project" value="InterPro"/>
</dbReference>
<evidence type="ECO:0000256" key="3">
    <source>
        <dbReference type="ARBA" id="ARBA00022723"/>
    </source>
</evidence>
<dbReference type="PANTHER" id="PTHR10638:SF91">
    <property type="entry name" value="AMINE OXIDASE"/>
    <property type="match status" value="1"/>
</dbReference>
<dbReference type="GO" id="GO:0005507">
    <property type="term" value="F:copper ion binding"/>
    <property type="evidence" value="ECO:0007669"/>
    <property type="project" value="InterPro"/>
</dbReference>
<dbReference type="Gene3D" id="2.70.98.20">
    <property type="entry name" value="Copper amine oxidase, catalytic domain"/>
    <property type="match status" value="1"/>
</dbReference>
<feature type="active site" description="Proton acceptor" evidence="7">
    <location>
        <position position="332"/>
    </location>
</feature>
<dbReference type="InterPro" id="IPR015798">
    <property type="entry name" value="Cu_amine_oxidase_C"/>
</dbReference>
<keyword evidence="12" id="KW-1185">Reference proteome</keyword>
<accession>A0A0A1TJG6</accession>
<dbReference type="HOGENOM" id="CLU_011500_3_1_1"/>
<gene>
    <name evidence="11" type="ORF">VHEMI06589</name>
</gene>
<name>A0A0A1TJG6_9HYPO</name>
<evidence type="ECO:0000256" key="5">
    <source>
        <dbReference type="ARBA" id="ARBA00023002"/>
    </source>
</evidence>
<reference evidence="11 12" key="1">
    <citation type="journal article" date="2015" name="Genome Announc.">
        <title>Draft Genome Sequence and Gene Annotation of the Entomopathogenic Fungus Verticillium hemipterigenum.</title>
        <authorList>
            <person name="Horn F."/>
            <person name="Habel A."/>
            <person name="Scharf D.H."/>
            <person name="Dworschak J."/>
            <person name="Brakhage A.A."/>
            <person name="Guthke R."/>
            <person name="Hertweck C."/>
            <person name="Linde J."/>
        </authorList>
    </citation>
    <scope>NUCLEOTIDE SEQUENCE [LARGE SCALE GENOMIC DNA]</scope>
</reference>
<comment type="similarity">
    <text evidence="2 9">Belongs to the copper/topaquinone oxidase family.</text>
</comment>
<protein>
    <recommendedName>
        <fullName evidence="9">Amine oxidase</fullName>
        <ecNumber evidence="9">1.4.3.-</ecNumber>
    </recommendedName>
</protein>
<evidence type="ECO:0000256" key="8">
    <source>
        <dbReference type="PIRSR" id="PIRSR600269-51"/>
    </source>
</evidence>
<dbReference type="GO" id="GO:0048038">
    <property type="term" value="F:quinone binding"/>
    <property type="evidence" value="ECO:0007669"/>
    <property type="project" value="InterPro"/>
</dbReference>
<dbReference type="AlphaFoldDB" id="A0A0A1TJG6"/>
<feature type="modified residue" description="2',4',5'-topaquinone" evidence="8">
    <location>
        <position position="416"/>
    </location>
</feature>
<dbReference type="InterPro" id="IPR000269">
    <property type="entry name" value="Cu_amine_oxidase"/>
</dbReference>
<keyword evidence="4 7" id="KW-0801">TPQ</keyword>
<dbReference type="PANTHER" id="PTHR10638">
    <property type="entry name" value="COPPER AMINE OXIDASE"/>
    <property type="match status" value="1"/>
</dbReference>
<evidence type="ECO:0000256" key="6">
    <source>
        <dbReference type="ARBA" id="ARBA00023008"/>
    </source>
</evidence>
<feature type="domain" description="Copper amine oxidase catalytic" evidence="10">
    <location>
        <begin position="258"/>
        <end position="674"/>
    </location>
</feature>
<dbReference type="Pfam" id="PF01179">
    <property type="entry name" value="Cu_amine_oxid"/>
    <property type="match status" value="1"/>
</dbReference>